<dbReference type="SUPFAM" id="SSF51430">
    <property type="entry name" value="NAD(P)-linked oxidoreductase"/>
    <property type="match status" value="1"/>
</dbReference>
<evidence type="ECO:0000259" key="1">
    <source>
        <dbReference type="Pfam" id="PF00248"/>
    </source>
</evidence>
<accession>S7VLL7</accession>
<dbReference type="InterPro" id="IPR036812">
    <property type="entry name" value="NAD(P)_OxRdtase_dom_sf"/>
</dbReference>
<evidence type="ECO:0000313" key="3">
    <source>
        <dbReference type="Proteomes" id="UP000014974"/>
    </source>
</evidence>
<dbReference type="EMBL" id="ATNM01000035">
    <property type="protein sequence ID" value="EPR70811.1"/>
    <property type="molecule type" value="Genomic_DNA"/>
</dbReference>
<proteinExistence type="predicted"/>
<comment type="caution">
    <text evidence="2">The sequence shown here is derived from an EMBL/GenBank/DDBJ whole genome shotgun (WGS) entry which is preliminary data.</text>
</comment>
<feature type="domain" description="NADP-dependent oxidoreductase" evidence="1">
    <location>
        <begin position="1"/>
        <end position="49"/>
    </location>
</feature>
<dbReference type="Gene3D" id="3.20.20.100">
    <property type="entry name" value="NADP-dependent oxidoreductase domain"/>
    <property type="match status" value="1"/>
</dbReference>
<gene>
    <name evidence="2" type="ORF">ADICYQ_0807</name>
</gene>
<organism evidence="2 3">
    <name type="scientific">Cyclobacterium qasimii M12-11B</name>
    <dbReference type="NCBI Taxonomy" id="641524"/>
    <lineage>
        <taxon>Bacteria</taxon>
        <taxon>Pseudomonadati</taxon>
        <taxon>Bacteroidota</taxon>
        <taxon>Cytophagia</taxon>
        <taxon>Cytophagales</taxon>
        <taxon>Cyclobacteriaceae</taxon>
        <taxon>Cyclobacterium</taxon>
    </lineage>
</organism>
<dbReference type="Pfam" id="PF00248">
    <property type="entry name" value="Aldo_ket_red"/>
    <property type="match status" value="1"/>
</dbReference>
<dbReference type="Proteomes" id="UP000014974">
    <property type="component" value="Unassembled WGS sequence"/>
</dbReference>
<dbReference type="eggNOG" id="COG0667">
    <property type="taxonomic scope" value="Bacteria"/>
</dbReference>
<reference evidence="2 3" key="1">
    <citation type="journal article" date="2013" name="Genome Announc.">
        <title>Draft Genome Sequence of Cyclobacterium qasimii Strain M12-11BT, Isolated from Arctic Marine Sediment.</title>
        <authorList>
            <person name="Shivaji S."/>
            <person name="Ara S."/>
            <person name="Singh A."/>
            <person name="Kumar Pinnaka A."/>
        </authorList>
    </citation>
    <scope>NUCLEOTIDE SEQUENCE [LARGE SCALE GENOMIC DNA]</scope>
    <source>
        <strain evidence="2 3">M12-11B</strain>
    </source>
</reference>
<name>S7VLL7_9BACT</name>
<dbReference type="InterPro" id="IPR023210">
    <property type="entry name" value="NADP_OxRdtase_dom"/>
</dbReference>
<protein>
    <recommendedName>
        <fullName evidence="1">NADP-dependent oxidoreductase domain-containing protein</fullName>
    </recommendedName>
</protein>
<dbReference type="STRING" id="641524.ADICYQ_0807"/>
<evidence type="ECO:0000313" key="2">
    <source>
        <dbReference type="EMBL" id="EPR70811.1"/>
    </source>
</evidence>
<dbReference type="AlphaFoldDB" id="S7VLL7"/>
<sequence>MAIAWLLKSPVITSVLVGVSKASQLQDNVNSLSNLSFSKEELMKIEAILND</sequence>